<dbReference type="Proteomes" id="UP001597474">
    <property type="component" value="Unassembled WGS sequence"/>
</dbReference>
<dbReference type="InterPro" id="IPR036691">
    <property type="entry name" value="Endo/exonu/phosph_ase_sf"/>
</dbReference>
<dbReference type="Pfam" id="PF03372">
    <property type="entry name" value="Exo_endo_phos"/>
    <property type="match status" value="1"/>
</dbReference>
<keyword evidence="3" id="KW-0378">Hydrolase</keyword>
<dbReference type="SUPFAM" id="SSF56219">
    <property type="entry name" value="DNase I-like"/>
    <property type="match status" value="1"/>
</dbReference>
<feature type="domain" description="Endonuclease/exonuclease/phosphatase" evidence="2">
    <location>
        <begin position="107"/>
        <end position="310"/>
    </location>
</feature>
<dbReference type="Gene3D" id="3.60.10.10">
    <property type="entry name" value="Endonuclease/exonuclease/phosphatase"/>
    <property type="match status" value="1"/>
</dbReference>
<name>A0ABW5U788_9RHOB</name>
<dbReference type="RefSeq" id="WP_386375131.1">
    <property type="nucleotide sequence ID" value="NZ_JBHUMP010000012.1"/>
</dbReference>
<dbReference type="InterPro" id="IPR005135">
    <property type="entry name" value="Endo/exonuclease/phosphatase"/>
</dbReference>
<evidence type="ECO:0000313" key="4">
    <source>
        <dbReference type="Proteomes" id="UP001597474"/>
    </source>
</evidence>
<feature type="transmembrane region" description="Helical" evidence="1">
    <location>
        <begin position="63"/>
        <end position="83"/>
    </location>
</feature>
<comment type="caution">
    <text evidence="3">The sequence shown here is derived from an EMBL/GenBank/DDBJ whole genome shotgun (WGS) entry which is preliminary data.</text>
</comment>
<keyword evidence="4" id="KW-1185">Reference proteome</keyword>
<evidence type="ECO:0000256" key="1">
    <source>
        <dbReference type="SAM" id="Phobius"/>
    </source>
</evidence>
<keyword evidence="1" id="KW-1133">Transmembrane helix</keyword>
<keyword evidence="1" id="KW-0472">Membrane</keyword>
<proteinExistence type="predicted"/>
<dbReference type="GO" id="GO:0004519">
    <property type="term" value="F:endonuclease activity"/>
    <property type="evidence" value="ECO:0007669"/>
    <property type="project" value="UniProtKB-KW"/>
</dbReference>
<evidence type="ECO:0000313" key="3">
    <source>
        <dbReference type="EMBL" id="MFD2740592.1"/>
    </source>
</evidence>
<gene>
    <name evidence="3" type="ORF">ACFSUD_13475</name>
</gene>
<keyword evidence="3" id="KW-0255">Endonuclease</keyword>
<protein>
    <submittedName>
        <fullName evidence="3">Endonuclease/exonuclease/phosphatase family protein</fullName>
    </submittedName>
</protein>
<reference evidence="4" key="1">
    <citation type="journal article" date="2019" name="Int. J. Syst. Evol. Microbiol.">
        <title>The Global Catalogue of Microorganisms (GCM) 10K type strain sequencing project: providing services to taxonomists for standard genome sequencing and annotation.</title>
        <authorList>
            <consortium name="The Broad Institute Genomics Platform"/>
            <consortium name="The Broad Institute Genome Sequencing Center for Infectious Disease"/>
            <person name="Wu L."/>
            <person name="Ma J."/>
        </authorList>
    </citation>
    <scope>NUCLEOTIDE SEQUENCE [LARGE SCALE GENOMIC DNA]</scope>
    <source>
        <strain evidence="4">TISTR 2562</strain>
    </source>
</reference>
<dbReference type="EMBL" id="JBHUMP010000012">
    <property type="protein sequence ID" value="MFD2740592.1"/>
    <property type="molecule type" value="Genomic_DNA"/>
</dbReference>
<keyword evidence="1" id="KW-0812">Transmembrane</keyword>
<keyword evidence="3" id="KW-0540">Nuclease</keyword>
<organism evidence="3 4">
    <name type="scientific">Sulfitobacter aestuarii</name>
    <dbReference type="NCBI Taxonomy" id="2161676"/>
    <lineage>
        <taxon>Bacteria</taxon>
        <taxon>Pseudomonadati</taxon>
        <taxon>Pseudomonadota</taxon>
        <taxon>Alphaproteobacteria</taxon>
        <taxon>Rhodobacterales</taxon>
        <taxon>Roseobacteraceae</taxon>
        <taxon>Sulfitobacter</taxon>
    </lineage>
</organism>
<evidence type="ECO:0000259" key="2">
    <source>
        <dbReference type="Pfam" id="PF03372"/>
    </source>
</evidence>
<feature type="transmembrane region" description="Helical" evidence="1">
    <location>
        <begin position="39"/>
        <end position="56"/>
    </location>
</feature>
<sequence length="346" mass="38974">MRRALVLALACAILALAALTFLGLWEADTWWVRMTDFPRLHYVIALLVLLVLLILLRPKSRTLGVLCTALAVAALLFNVWKLWPYAITQAGAAESCSQDRRFTVMIANLQASREEAEGLLAAVEHTEPDLFLAMETDPWWDEQLQRLNGQFPHRRQEVTDGYYGIHLLSRLPLSASEVMRPAGTDTPAISTEVALGPDRMIRFIGLHPRPPHPSQSAQARDAQLMWAALEARSSDLPVVLAGDLNSTPWEVVAERLQRVGAFLDPRQVFGYHATYDAHSWWMYWPLDHLFHQREFSSLRMDVLPGFGSDHYPVVVELCHQVSPFEPPELEGADLEIATRAANALER</sequence>
<accession>A0ABW5U788</accession>